<feature type="compositionally biased region" description="Low complexity" evidence="1">
    <location>
        <begin position="469"/>
        <end position="513"/>
    </location>
</feature>
<dbReference type="GO" id="GO:0016538">
    <property type="term" value="F:cyclin-dependent protein serine/threonine kinase regulator activity"/>
    <property type="evidence" value="ECO:0007669"/>
    <property type="project" value="TreeGrafter"/>
</dbReference>
<feature type="compositionally biased region" description="Low complexity" evidence="1">
    <location>
        <begin position="324"/>
        <end position="349"/>
    </location>
</feature>
<feature type="compositionally biased region" description="Basic residues" evidence="1">
    <location>
        <begin position="277"/>
        <end position="289"/>
    </location>
</feature>
<dbReference type="PANTHER" id="PTHR15615:SF117">
    <property type="entry name" value="PHO85 CYCLIN PHO80"/>
    <property type="match status" value="1"/>
</dbReference>
<feature type="region of interest" description="Disordered" evidence="1">
    <location>
        <begin position="1"/>
        <end position="29"/>
    </location>
</feature>
<protein>
    <submittedName>
        <fullName evidence="2">Alternative cyclin Pho80</fullName>
    </submittedName>
</protein>
<dbReference type="Proteomes" id="UP000092666">
    <property type="component" value="Unassembled WGS sequence"/>
</dbReference>
<dbReference type="CDD" id="cd20558">
    <property type="entry name" value="CYCLIN_ScPCL7-like"/>
    <property type="match status" value="1"/>
</dbReference>
<feature type="region of interest" description="Disordered" evidence="1">
    <location>
        <begin position="205"/>
        <end position="693"/>
    </location>
</feature>
<dbReference type="Pfam" id="PF08613">
    <property type="entry name" value="Cyclin"/>
    <property type="match status" value="1"/>
</dbReference>
<organism evidence="2 3">
    <name type="scientific">Kwoniella heveanensis BCC8398</name>
    <dbReference type="NCBI Taxonomy" id="1296120"/>
    <lineage>
        <taxon>Eukaryota</taxon>
        <taxon>Fungi</taxon>
        <taxon>Dikarya</taxon>
        <taxon>Basidiomycota</taxon>
        <taxon>Agaricomycotina</taxon>
        <taxon>Tremellomycetes</taxon>
        <taxon>Tremellales</taxon>
        <taxon>Cryptococcaceae</taxon>
        <taxon>Kwoniella</taxon>
    </lineage>
</organism>
<dbReference type="EMBL" id="KV700127">
    <property type="protein sequence ID" value="OCF33069.1"/>
    <property type="molecule type" value="Genomic_DNA"/>
</dbReference>
<feature type="compositionally biased region" description="Polar residues" evidence="1">
    <location>
        <begin position="374"/>
        <end position="396"/>
    </location>
</feature>
<reference evidence="3" key="2">
    <citation type="submission" date="2013-12" db="EMBL/GenBank/DDBJ databases">
        <title>Evolution of pathogenesis and genome organization in the Tremellales.</title>
        <authorList>
            <person name="Cuomo C."/>
            <person name="Litvintseva A."/>
            <person name="Heitman J."/>
            <person name="Chen Y."/>
            <person name="Sun S."/>
            <person name="Springer D."/>
            <person name="Dromer F."/>
            <person name="Young S."/>
            <person name="Zeng Q."/>
            <person name="Chapman S."/>
            <person name="Gujja S."/>
            <person name="Saif S."/>
            <person name="Birren B."/>
        </authorList>
    </citation>
    <scope>NUCLEOTIDE SEQUENCE [LARGE SCALE GENOMIC DNA]</scope>
    <source>
        <strain evidence="3">BCC8398</strain>
    </source>
</reference>
<feature type="compositionally biased region" description="Polar residues" evidence="1">
    <location>
        <begin position="425"/>
        <end position="457"/>
    </location>
</feature>
<dbReference type="AlphaFoldDB" id="A0A1B9GPP6"/>
<feature type="compositionally biased region" description="Basic and acidic residues" evidence="1">
    <location>
        <begin position="575"/>
        <end position="584"/>
    </location>
</feature>
<feature type="compositionally biased region" description="Low complexity" evidence="1">
    <location>
        <begin position="1"/>
        <end position="24"/>
    </location>
</feature>
<dbReference type="GO" id="GO:0005634">
    <property type="term" value="C:nucleus"/>
    <property type="evidence" value="ECO:0007669"/>
    <property type="project" value="TreeGrafter"/>
</dbReference>
<dbReference type="OrthoDB" id="337735at2759"/>
<dbReference type="STRING" id="1296120.A0A1B9GPP6"/>
<dbReference type="GO" id="GO:0000307">
    <property type="term" value="C:cyclin-dependent protein kinase holoenzyme complex"/>
    <property type="evidence" value="ECO:0007669"/>
    <property type="project" value="TreeGrafter"/>
</dbReference>
<dbReference type="PANTHER" id="PTHR15615">
    <property type="match status" value="1"/>
</dbReference>
<evidence type="ECO:0000313" key="3">
    <source>
        <dbReference type="Proteomes" id="UP000092666"/>
    </source>
</evidence>
<accession>A0A1B9GPP6</accession>
<evidence type="ECO:0000256" key="1">
    <source>
        <dbReference type="SAM" id="MobiDB-lite"/>
    </source>
</evidence>
<feature type="compositionally biased region" description="Low complexity" evidence="1">
    <location>
        <begin position="224"/>
        <end position="240"/>
    </location>
</feature>
<feature type="compositionally biased region" description="Low complexity" evidence="1">
    <location>
        <begin position="603"/>
        <end position="619"/>
    </location>
</feature>
<feature type="compositionally biased region" description="Polar residues" evidence="1">
    <location>
        <begin position="527"/>
        <end position="537"/>
    </location>
</feature>
<dbReference type="InterPro" id="IPR013922">
    <property type="entry name" value="Cyclin_PHO80-like"/>
</dbReference>
<proteinExistence type="predicted"/>
<dbReference type="Gene3D" id="1.10.472.10">
    <property type="entry name" value="Cyclin-like"/>
    <property type="match status" value="1"/>
</dbReference>
<reference evidence="2 3" key="1">
    <citation type="submission" date="2013-07" db="EMBL/GenBank/DDBJ databases">
        <title>The Genome Sequence of Cryptococcus heveanensis BCC8398.</title>
        <authorList>
            <consortium name="The Broad Institute Genome Sequencing Platform"/>
            <person name="Cuomo C."/>
            <person name="Litvintseva A."/>
            <person name="Chen Y."/>
            <person name="Heitman J."/>
            <person name="Sun S."/>
            <person name="Springer D."/>
            <person name="Dromer F."/>
            <person name="Young S.K."/>
            <person name="Zeng Q."/>
            <person name="Gargeya S."/>
            <person name="Fitzgerald M."/>
            <person name="Abouelleil A."/>
            <person name="Alvarado L."/>
            <person name="Berlin A.M."/>
            <person name="Chapman S.B."/>
            <person name="Dewar J."/>
            <person name="Goldberg J."/>
            <person name="Griggs A."/>
            <person name="Gujja S."/>
            <person name="Hansen M."/>
            <person name="Howarth C."/>
            <person name="Imamovic A."/>
            <person name="Larimer J."/>
            <person name="McCowan C."/>
            <person name="Murphy C."/>
            <person name="Pearson M."/>
            <person name="Priest M."/>
            <person name="Roberts A."/>
            <person name="Saif S."/>
            <person name="Shea T."/>
            <person name="Sykes S."/>
            <person name="Wortman J."/>
            <person name="Nusbaum C."/>
            <person name="Birren B."/>
        </authorList>
    </citation>
    <scope>NUCLEOTIDE SEQUENCE [LARGE SCALE GENOMIC DNA]</scope>
    <source>
        <strain evidence="2 3">BCC8398</strain>
    </source>
</reference>
<feature type="compositionally biased region" description="Acidic residues" evidence="1">
    <location>
        <begin position="241"/>
        <end position="268"/>
    </location>
</feature>
<evidence type="ECO:0000313" key="2">
    <source>
        <dbReference type="EMBL" id="OCF33069.1"/>
    </source>
</evidence>
<sequence length="693" mass="72219">MSALASTSASVIPPVPTPTSSEPIVGPPNPSNPPELPYAFIDCPLNILVDLLSHMLDLLIKHNDQVVLTPDALTRFHSRAAPGISVVDYLRRIVKYTNLEKIPLLSLLAYIDTTCTNLPTFTLSSLTVHRFLIASVCAGSKAQCDVFCTNAHYAKVGGIKTQELNALERELVKVTKWDLCCHAEQLQKYYSSLIRSHGGYVQAPAPEVPRFLPFPRSNSKRRSTAPSPTSDPAAGPTAAPADDDERMDQSSGDEEEADRDDMVVDDDVSPTSDQVRGRSKTRNSTKKSRNSSAGDVGMEVDSNSPSSPIGVSEALGNDNEAGPSTSPVYSAASSSVPSSTRSSIRGSINRGRRGRVASISVSDPKLAEPRVDTTPITVSPQSHSDDNSSPSKTQPASVGRRTSLRELNALNGSLGANRPGPGSPLATSSHLPGDFTTNNSTDGTNVPPQSGATQPVPTLSAPIPVPAPTSRRTSSSTMSKSPGAAGAVGTSTTGTTPHSHSSGGKLLKSLVGGIFRRKSIPGDDGPSITSASSSVDGQKSHMPRVASKYQPGNVALSRPLATPSSTKAPPPTADSHQRQGKSHEPQYPISHSPRLIATSPRVQAAAAGGSSTSTHGQAQPPKQDGERQSPGLAKPVTPRVRTRQERSIDPHDRVALGGSAIPADITTTAGPAGAGDTAGTAAEGDESGKRSKA</sequence>
<feature type="compositionally biased region" description="Basic and acidic residues" evidence="1">
    <location>
        <begin position="642"/>
        <end position="654"/>
    </location>
</feature>
<gene>
    <name evidence="2" type="ORF">I316_05114</name>
</gene>
<name>A0A1B9GPP6_9TREE</name>
<feature type="compositionally biased region" description="Low complexity" evidence="1">
    <location>
        <begin position="660"/>
        <end position="682"/>
    </location>
</feature>
<dbReference type="GO" id="GO:0019901">
    <property type="term" value="F:protein kinase binding"/>
    <property type="evidence" value="ECO:0007669"/>
    <property type="project" value="InterPro"/>
</dbReference>
<keyword evidence="3" id="KW-1185">Reference proteome</keyword>